<dbReference type="EMBL" id="BSFH01000029">
    <property type="protein sequence ID" value="GLK64666.1"/>
    <property type="molecule type" value="Genomic_DNA"/>
</dbReference>
<dbReference type="Pfam" id="PF00392">
    <property type="entry name" value="GntR"/>
    <property type="match status" value="1"/>
</dbReference>
<evidence type="ECO:0000259" key="4">
    <source>
        <dbReference type="PROSITE" id="PS50949"/>
    </source>
</evidence>
<dbReference type="PANTHER" id="PTHR44846">
    <property type="entry name" value="MANNOSYL-D-GLYCERATE TRANSPORT/METABOLISM SYSTEM REPRESSOR MNGR-RELATED"/>
    <property type="match status" value="1"/>
</dbReference>
<evidence type="ECO:0000256" key="2">
    <source>
        <dbReference type="ARBA" id="ARBA00023125"/>
    </source>
</evidence>
<dbReference type="SUPFAM" id="SSF64288">
    <property type="entry name" value="Chorismate lyase-like"/>
    <property type="match status" value="1"/>
</dbReference>
<dbReference type="Pfam" id="PF07702">
    <property type="entry name" value="UTRA"/>
    <property type="match status" value="1"/>
</dbReference>
<dbReference type="InterPro" id="IPR036390">
    <property type="entry name" value="WH_DNA-bd_sf"/>
</dbReference>
<dbReference type="InterPro" id="IPR012702">
    <property type="entry name" value="CP_lyase_PhnF"/>
</dbReference>
<dbReference type="CDD" id="cd07377">
    <property type="entry name" value="WHTH_GntR"/>
    <property type="match status" value="1"/>
</dbReference>
<dbReference type="Proteomes" id="UP001143349">
    <property type="component" value="Unassembled WGS sequence"/>
</dbReference>
<keyword evidence="6" id="KW-1185">Reference proteome</keyword>
<evidence type="ECO:0000313" key="6">
    <source>
        <dbReference type="Proteomes" id="UP001143349"/>
    </source>
</evidence>
<dbReference type="InterPro" id="IPR028978">
    <property type="entry name" value="Chorismate_lyase_/UTRA_dom_sf"/>
</dbReference>
<feature type="domain" description="HTH gntR-type" evidence="4">
    <location>
        <begin position="4"/>
        <end position="72"/>
    </location>
</feature>
<evidence type="ECO:0000256" key="3">
    <source>
        <dbReference type="ARBA" id="ARBA00023163"/>
    </source>
</evidence>
<dbReference type="GO" id="GO:0003700">
    <property type="term" value="F:DNA-binding transcription factor activity"/>
    <property type="evidence" value="ECO:0007669"/>
    <property type="project" value="InterPro"/>
</dbReference>
<reference evidence="5" key="1">
    <citation type="journal article" date="2014" name="Int. J. Syst. Evol. Microbiol.">
        <title>Complete genome sequence of Corynebacterium casei LMG S-19264T (=DSM 44701T), isolated from a smear-ripened cheese.</title>
        <authorList>
            <consortium name="US DOE Joint Genome Institute (JGI-PGF)"/>
            <person name="Walter F."/>
            <person name="Albersmeier A."/>
            <person name="Kalinowski J."/>
            <person name="Ruckert C."/>
        </authorList>
    </citation>
    <scope>NUCLEOTIDE SEQUENCE</scope>
    <source>
        <strain evidence="5">VKM B-2222</strain>
    </source>
</reference>
<gene>
    <name evidence="5" type="ORF">GCM10017635_21370</name>
</gene>
<dbReference type="PANTHER" id="PTHR44846:SF1">
    <property type="entry name" value="MANNOSYL-D-GLYCERATE TRANSPORT_METABOLISM SYSTEM REPRESSOR MNGR-RELATED"/>
    <property type="match status" value="1"/>
</dbReference>
<dbReference type="AlphaFoldDB" id="A0AAD3RUB4"/>
<dbReference type="PROSITE" id="PS50949">
    <property type="entry name" value="HTH_GNTR"/>
    <property type="match status" value="1"/>
</dbReference>
<sequence length="249" mass="26358">MARSPVWKSIADTLAGEIAAGQYHPGDKLPSEAVLAARFGVNRHTVRHALAALAEAGTVRSRRGAGVFVASRPTDYALGLRVRFHQNITASGRTPSRRLTLTETRAANREEAGALRLAPGSAVHVVEGVSLVDGQPVAVFRSVFDAGRFPDLLRHVVEIPSVTAALAQCGLRDYTRASTRLTAELAPAVMALALQVSEGAPVLRSVGVNVDREGVPVEFGTTWFAGDRVTLTLRPEDALALDQSAAQPA</sequence>
<dbReference type="SUPFAM" id="SSF46785">
    <property type="entry name" value="Winged helix' DNA-binding domain"/>
    <property type="match status" value="1"/>
</dbReference>
<dbReference type="InterPro" id="IPR050679">
    <property type="entry name" value="Bact_HTH_transcr_reg"/>
</dbReference>
<dbReference type="InterPro" id="IPR000524">
    <property type="entry name" value="Tscrpt_reg_HTH_GntR"/>
</dbReference>
<accession>A0AAD3RUB4</accession>
<organism evidence="5 6">
    <name type="scientific">Paracoccus kondratievae</name>
    <dbReference type="NCBI Taxonomy" id="135740"/>
    <lineage>
        <taxon>Bacteria</taxon>
        <taxon>Pseudomonadati</taxon>
        <taxon>Pseudomonadota</taxon>
        <taxon>Alphaproteobacteria</taxon>
        <taxon>Rhodobacterales</taxon>
        <taxon>Paracoccaceae</taxon>
        <taxon>Paracoccus</taxon>
    </lineage>
</organism>
<reference evidence="5" key="2">
    <citation type="submission" date="2023-01" db="EMBL/GenBank/DDBJ databases">
        <authorList>
            <person name="Sun Q."/>
            <person name="Evtushenko L."/>
        </authorList>
    </citation>
    <scope>NUCLEOTIDE SEQUENCE</scope>
    <source>
        <strain evidence="5">VKM B-2222</strain>
    </source>
</reference>
<dbReference type="Gene3D" id="3.40.1410.10">
    <property type="entry name" value="Chorismate lyase-like"/>
    <property type="match status" value="1"/>
</dbReference>
<dbReference type="InterPro" id="IPR036388">
    <property type="entry name" value="WH-like_DNA-bd_sf"/>
</dbReference>
<keyword evidence="3" id="KW-0804">Transcription</keyword>
<keyword evidence="2" id="KW-0238">DNA-binding</keyword>
<dbReference type="PRINTS" id="PR00035">
    <property type="entry name" value="HTHGNTR"/>
</dbReference>
<dbReference type="RefSeq" id="WP_271179796.1">
    <property type="nucleotide sequence ID" value="NZ_BSFH01000029.1"/>
</dbReference>
<dbReference type="GO" id="GO:0045892">
    <property type="term" value="P:negative regulation of DNA-templated transcription"/>
    <property type="evidence" value="ECO:0007669"/>
    <property type="project" value="TreeGrafter"/>
</dbReference>
<evidence type="ECO:0000256" key="1">
    <source>
        <dbReference type="ARBA" id="ARBA00023015"/>
    </source>
</evidence>
<name>A0AAD3RUB4_9RHOB</name>
<dbReference type="GO" id="GO:0003677">
    <property type="term" value="F:DNA binding"/>
    <property type="evidence" value="ECO:0007669"/>
    <property type="project" value="UniProtKB-KW"/>
</dbReference>
<proteinExistence type="predicted"/>
<protein>
    <submittedName>
        <fullName evidence="5">Phosphonate metabolism transcriptional regulator PhnF</fullName>
    </submittedName>
</protein>
<dbReference type="NCBIfam" id="TIGR02325">
    <property type="entry name" value="C_P_lyase_phnF"/>
    <property type="match status" value="1"/>
</dbReference>
<evidence type="ECO:0000313" key="5">
    <source>
        <dbReference type="EMBL" id="GLK64666.1"/>
    </source>
</evidence>
<comment type="caution">
    <text evidence="5">The sequence shown here is derived from an EMBL/GenBank/DDBJ whole genome shotgun (WGS) entry which is preliminary data.</text>
</comment>
<dbReference type="SMART" id="SM00866">
    <property type="entry name" value="UTRA"/>
    <property type="match status" value="1"/>
</dbReference>
<dbReference type="InterPro" id="IPR011663">
    <property type="entry name" value="UTRA"/>
</dbReference>
<keyword evidence="1" id="KW-0805">Transcription regulation</keyword>
<dbReference type="SMART" id="SM00345">
    <property type="entry name" value="HTH_GNTR"/>
    <property type="match status" value="1"/>
</dbReference>
<dbReference type="Gene3D" id="1.10.10.10">
    <property type="entry name" value="Winged helix-like DNA-binding domain superfamily/Winged helix DNA-binding domain"/>
    <property type="match status" value="1"/>
</dbReference>